<name>A0ABM6PKA3_9MICO</name>
<evidence type="ECO:0000313" key="2">
    <source>
        <dbReference type="EMBL" id="ATH95912.1"/>
    </source>
</evidence>
<feature type="transmembrane region" description="Helical" evidence="1">
    <location>
        <begin position="475"/>
        <end position="492"/>
    </location>
</feature>
<keyword evidence="1" id="KW-0472">Membrane</keyword>
<feature type="transmembrane region" description="Helical" evidence="1">
    <location>
        <begin position="64"/>
        <end position="83"/>
    </location>
</feature>
<dbReference type="Proteomes" id="UP000815698">
    <property type="component" value="Chromosome"/>
</dbReference>
<feature type="transmembrane region" description="Helical" evidence="1">
    <location>
        <begin position="256"/>
        <end position="273"/>
    </location>
</feature>
<gene>
    <name evidence="2" type="ORF">COP05_01495</name>
</gene>
<feature type="transmembrane region" description="Helical" evidence="1">
    <location>
        <begin position="285"/>
        <end position="303"/>
    </location>
</feature>
<evidence type="ECO:0000313" key="3">
    <source>
        <dbReference type="Proteomes" id="UP000815698"/>
    </source>
</evidence>
<protein>
    <submittedName>
        <fullName evidence="2">Uncharacterized protein</fullName>
    </submittedName>
</protein>
<feature type="transmembrane region" description="Helical" evidence="1">
    <location>
        <begin position="227"/>
        <end position="249"/>
    </location>
</feature>
<sequence length="686" mass="75239">MTWQPLILPAIVACLWVTVPGFLALSGLRSGWLAKIVFAPLASVGVIGLTAIIGQIVGLSWGPLPMLIATTALCLISWAPGAIKKLKDRQTADSSTVRAQAHLELRQAHRSSETINSQPPFPRKVLDAATSTPVMLAIAAIGYCALILRHLRNILQTPYAFGQKYDNVFHLNAIRWIVDTGRGSSLTLQEITQAPWNSHFYPSAWHDIASLSMISTGTMNPVIGTNAALFATFLVVWPTSILALIWTVLPKQLFRFAILPGGVILASVTAFPFRFIHMGVLFPNFLGYCLVPAMTALFIRFVSTGNHKGITRNFTIATATIGAPGIALSHPTGALTVTLFGLIFLIVETFKSLCRKNLQRTIFYGSSSVLMTVLTAVAWKYVRPPSDAAATWDPISDTNHAMGTIFVHFGDGGLINWAIPALICLGIFASIRRNQYYLLLCWATSAFLYVIVASFPKSDFRTALVGVWYSDPERLYGLMGLTTVPLAIFGIAHVTEALYRKANHLTPRFSKDAFPEASFFVCALAAGISVLSTQATPPMNASIDRIEGEYKLDAQTNLLNAQEMKFIESLPAHLPSGSKIWAQPWRGEGLIYAFTGFPVSTHHLQEYNSDADIYVEKHLNEIDSDPTVCSALRELDTEYVVHFEGPAVDLPYYATPGLKNLDETNKLELVYQNGNAYLYRATGCNF</sequence>
<evidence type="ECO:0000256" key="1">
    <source>
        <dbReference type="SAM" id="Phobius"/>
    </source>
</evidence>
<feature type="transmembrane region" description="Helical" evidence="1">
    <location>
        <begin position="6"/>
        <end position="25"/>
    </location>
</feature>
<accession>A0ABM6PKA3</accession>
<organism evidence="2 3">
    <name type="scientific">Dermabacter jinjuensis</name>
    <dbReference type="NCBI Taxonomy" id="1667168"/>
    <lineage>
        <taxon>Bacteria</taxon>
        <taxon>Bacillati</taxon>
        <taxon>Actinomycetota</taxon>
        <taxon>Actinomycetes</taxon>
        <taxon>Micrococcales</taxon>
        <taxon>Dermabacteraceae</taxon>
        <taxon>Dermabacter</taxon>
    </lineage>
</organism>
<dbReference type="Pfam" id="PF20176">
    <property type="entry name" value="DUF6541"/>
    <property type="match status" value="1"/>
</dbReference>
<feature type="transmembrane region" description="Helical" evidence="1">
    <location>
        <begin position="402"/>
        <end position="429"/>
    </location>
</feature>
<feature type="transmembrane region" description="Helical" evidence="1">
    <location>
        <begin position="362"/>
        <end position="382"/>
    </location>
</feature>
<feature type="transmembrane region" description="Helical" evidence="1">
    <location>
        <begin position="333"/>
        <end position="350"/>
    </location>
</feature>
<dbReference type="RefSeq" id="WP_096882453.1">
    <property type="nucleotide sequence ID" value="NZ_CP023482.1"/>
</dbReference>
<feature type="transmembrane region" description="Helical" evidence="1">
    <location>
        <begin position="37"/>
        <end position="58"/>
    </location>
</feature>
<keyword evidence="1" id="KW-0812">Transmembrane</keyword>
<reference evidence="2 3" key="1">
    <citation type="journal article" date="2016" name="Int. J. Syst. Evol. Microbiol.">
        <title>Dermabacter jinjuensis sp. nov., a novel species of the genus Dermabacter isolated from a clinical specimen.</title>
        <authorList>
            <person name="Park Y.K."/>
            <person name="Lee K.M."/>
            <person name="Lee W.K."/>
            <person name="Cho M.J."/>
            <person name="Lee H.S."/>
            <person name="Cho Y.G."/>
            <person name="Lee Y.C."/>
            <person name="Lee W.K."/>
            <person name="Seong W.K."/>
            <person name="Hwang K.J."/>
        </authorList>
    </citation>
    <scope>NUCLEOTIDE SEQUENCE [LARGE SCALE GENOMIC DNA]</scope>
    <source>
        <strain evidence="2 3">32T</strain>
    </source>
</reference>
<feature type="transmembrane region" description="Helical" evidence="1">
    <location>
        <begin position="513"/>
        <end position="532"/>
    </location>
</feature>
<dbReference type="InterPro" id="IPR046671">
    <property type="entry name" value="DUF6541"/>
</dbReference>
<keyword evidence="3" id="KW-1185">Reference proteome</keyword>
<dbReference type="EMBL" id="CP023482">
    <property type="protein sequence ID" value="ATH95912.1"/>
    <property type="molecule type" value="Genomic_DNA"/>
</dbReference>
<feature type="transmembrane region" description="Helical" evidence="1">
    <location>
        <begin position="436"/>
        <end position="455"/>
    </location>
</feature>
<keyword evidence="1" id="KW-1133">Transmembrane helix</keyword>
<proteinExistence type="predicted"/>